<keyword evidence="6 7" id="KW-0472">Membrane</keyword>
<dbReference type="Pfam" id="PF13727">
    <property type="entry name" value="CoA_binding_3"/>
    <property type="match status" value="1"/>
</dbReference>
<organism evidence="9 10">
    <name type="scientific">Leptothrix discophora</name>
    <dbReference type="NCBI Taxonomy" id="89"/>
    <lineage>
        <taxon>Bacteria</taxon>
        <taxon>Pseudomonadati</taxon>
        <taxon>Pseudomonadota</taxon>
        <taxon>Betaproteobacteria</taxon>
        <taxon>Burkholderiales</taxon>
        <taxon>Sphaerotilaceae</taxon>
        <taxon>Leptothrix</taxon>
    </lineage>
</organism>
<evidence type="ECO:0000256" key="1">
    <source>
        <dbReference type="ARBA" id="ARBA00004141"/>
    </source>
</evidence>
<dbReference type="PANTHER" id="PTHR30576:SF0">
    <property type="entry name" value="UNDECAPRENYL-PHOSPHATE N-ACETYLGALACTOSAMINYL 1-PHOSPHATE TRANSFERASE-RELATED"/>
    <property type="match status" value="1"/>
</dbReference>
<feature type="domain" description="Bacterial sugar transferase" evidence="8">
    <location>
        <begin position="311"/>
        <end position="500"/>
    </location>
</feature>
<feature type="transmembrane region" description="Helical" evidence="7">
    <location>
        <begin position="143"/>
        <end position="165"/>
    </location>
</feature>
<reference evidence="9 10" key="1">
    <citation type="submission" date="2023-08" db="EMBL/GenBank/DDBJ databases">
        <authorList>
            <person name="Roldan D.M."/>
            <person name="Menes R.J."/>
        </authorList>
    </citation>
    <scope>NUCLEOTIDE SEQUENCE [LARGE SCALE GENOMIC DNA]</scope>
    <source>
        <strain evidence="9 10">CCM 2812</strain>
    </source>
</reference>
<sequence length="506" mass="54848">MSRTHAALPSGAVALDGRPAAIRWPARHRLPAYVGALVPLADLGGLLLAALLVGLWMAAARGTAAADATTHVNAMAALLAPLVLHDRHFGEQVWRSQWTRLAQTHAWRYAVFAAVIVGLAWVSRPQGIQPDPMRSSGAWLTTAALAALLGLVLTSLARTMVAWAVQRLRLRGRLSEAVAVVGDGPLARRFVAALAQAPAGSAELLGVFDDDSRSERQPPVASIDALIALAARQRIDWIVLALPEAHGLRPERQARRAQLIRRLGALGIPMGSCAGHVGLTGPGLDDAHLGERLPLGMLAPRPIARWQALLKSAEDRLLGGLLLLLFAPLMAAVALAIWLDSPGPLLFRQRRHALDNREFDILKFRTMRWTPQVSAAPLQQTQRSDARITRVGRVLRATSLDELPQLFNVVAGTMSLVGPRPHATDMRTEARLGADIIASYAHRHRVKPGITGWAQVNGARGATETAAQLRRRVELDLHYIANWSLLLDLRILLRTAGVVLRRTNAY</sequence>
<dbReference type="Gene3D" id="3.40.50.720">
    <property type="entry name" value="NAD(P)-binding Rossmann-like Domain"/>
    <property type="match status" value="1"/>
</dbReference>
<comment type="similarity">
    <text evidence="2">Belongs to the bacterial sugar transferase family.</text>
</comment>
<dbReference type="PANTHER" id="PTHR30576">
    <property type="entry name" value="COLANIC BIOSYNTHESIS UDP-GLUCOSE LIPID CARRIER TRANSFERASE"/>
    <property type="match status" value="1"/>
</dbReference>
<dbReference type="InterPro" id="IPR017475">
    <property type="entry name" value="EPS_sugar_tfrase"/>
</dbReference>
<feature type="transmembrane region" description="Helical" evidence="7">
    <location>
        <begin position="32"/>
        <end position="56"/>
    </location>
</feature>
<feature type="transmembrane region" description="Helical" evidence="7">
    <location>
        <begin position="317"/>
        <end position="339"/>
    </location>
</feature>
<dbReference type="EMBL" id="JAUZEE010000015">
    <property type="protein sequence ID" value="MDP4302812.1"/>
    <property type="molecule type" value="Genomic_DNA"/>
</dbReference>
<gene>
    <name evidence="9" type="ORF">Q8X39_19410</name>
</gene>
<dbReference type="InterPro" id="IPR003362">
    <property type="entry name" value="Bact_transf"/>
</dbReference>
<dbReference type="InterPro" id="IPR036291">
    <property type="entry name" value="NAD(P)-bd_dom_sf"/>
</dbReference>
<keyword evidence="4 7" id="KW-0812">Transmembrane</keyword>
<protein>
    <submittedName>
        <fullName evidence="9">Exopolysaccharide biosynthesis polyprenyl glycosylphosphotransferase</fullName>
    </submittedName>
</protein>
<dbReference type="Pfam" id="PF02397">
    <property type="entry name" value="Bac_transf"/>
    <property type="match status" value="1"/>
</dbReference>
<keyword evidence="3" id="KW-0808">Transferase</keyword>
<evidence type="ECO:0000256" key="3">
    <source>
        <dbReference type="ARBA" id="ARBA00022679"/>
    </source>
</evidence>
<dbReference type="NCBIfam" id="TIGR03025">
    <property type="entry name" value="EPS_sugtrans"/>
    <property type="match status" value="1"/>
</dbReference>
<accession>A0ABT9G8M3</accession>
<name>A0ABT9G8M3_LEPDI</name>
<evidence type="ECO:0000256" key="7">
    <source>
        <dbReference type="SAM" id="Phobius"/>
    </source>
</evidence>
<dbReference type="Proteomes" id="UP001235760">
    <property type="component" value="Unassembled WGS sequence"/>
</dbReference>
<proteinExistence type="inferred from homology"/>
<evidence type="ECO:0000256" key="5">
    <source>
        <dbReference type="ARBA" id="ARBA00022989"/>
    </source>
</evidence>
<dbReference type="RefSeq" id="WP_305751353.1">
    <property type="nucleotide sequence ID" value="NZ_JAUZEE010000015.1"/>
</dbReference>
<evidence type="ECO:0000259" key="8">
    <source>
        <dbReference type="Pfam" id="PF02397"/>
    </source>
</evidence>
<dbReference type="SUPFAM" id="SSF51735">
    <property type="entry name" value="NAD(P)-binding Rossmann-fold domains"/>
    <property type="match status" value="1"/>
</dbReference>
<evidence type="ECO:0000313" key="9">
    <source>
        <dbReference type="EMBL" id="MDP4302812.1"/>
    </source>
</evidence>
<comment type="caution">
    <text evidence="9">The sequence shown here is derived from an EMBL/GenBank/DDBJ whole genome shotgun (WGS) entry which is preliminary data.</text>
</comment>
<keyword evidence="10" id="KW-1185">Reference proteome</keyword>
<evidence type="ECO:0000256" key="2">
    <source>
        <dbReference type="ARBA" id="ARBA00006464"/>
    </source>
</evidence>
<evidence type="ECO:0000256" key="4">
    <source>
        <dbReference type="ARBA" id="ARBA00022692"/>
    </source>
</evidence>
<keyword evidence="5 7" id="KW-1133">Transmembrane helix</keyword>
<comment type="subcellular location">
    <subcellularLocation>
        <location evidence="1">Membrane</location>
        <topology evidence="1">Multi-pass membrane protein</topology>
    </subcellularLocation>
</comment>
<evidence type="ECO:0000313" key="10">
    <source>
        <dbReference type="Proteomes" id="UP001235760"/>
    </source>
</evidence>
<feature type="transmembrane region" description="Helical" evidence="7">
    <location>
        <begin position="106"/>
        <end position="123"/>
    </location>
</feature>
<evidence type="ECO:0000256" key="6">
    <source>
        <dbReference type="ARBA" id="ARBA00023136"/>
    </source>
</evidence>